<evidence type="ECO:0000313" key="1">
    <source>
        <dbReference type="EMBL" id="GFR22474.1"/>
    </source>
</evidence>
<organism evidence="1 2">
    <name type="scientific">Trichonephila clavata</name>
    <name type="common">Joro spider</name>
    <name type="synonym">Nephila clavata</name>
    <dbReference type="NCBI Taxonomy" id="2740835"/>
    <lineage>
        <taxon>Eukaryota</taxon>
        <taxon>Metazoa</taxon>
        <taxon>Ecdysozoa</taxon>
        <taxon>Arthropoda</taxon>
        <taxon>Chelicerata</taxon>
        <taxon>Arachnida</taxon>
        <taxon>Araneae</taxon>
        <taxon>Araneomorphae</taxon>
        <taxon>Entelegynae</taxon>
        <taxon>Araneoidea</taxon>
        <taxon>Nephilidae</taxon>
        <taxon>Trichonephila</taxon>
    </lineage>
</organism>
<dbReference type="EMBL" id="BMAO01038082">
    <property type="protein sequence ID" value="GFR22474.1"/>
    <property type="molecule type" value="Genomic_DNA"/>
</dbReference>
<comment type="caution">
    <text evidence="1">The sequence shown here is derived from an EMBL/GenBank/DDBJ whole genome shotgun (WGS) entry which is preliminary data.</text>
</comment>
<dbReference type="AlphaFoldDB" id="A0A8X6IHU2"/>
<sequence>MRQSAHMMGLGEDIFKDLSMESFQYEAIDLVKVMNLCHDALGLFCNWRTSQRVVFGDISGVLRAIRRD</sequence>
<dbReference type="Proteomes" id="UP000887116">
    <property type="component" value="Unassembled WGS sequence"/>
</dbReference>
<protein>
    <submittedName>
        <fullName evidence="1">Uncharacterized protein</fullName>
    </submittedName>
</protein>
<name>A0A8X6IHU2_TRICU</name>
<accession>A0A8X6IHU2</accession>
<evidence type="ECO:0000313" key="2">
    <source>
        <dbReference type="Proteomes" id="UP000887116"/>
    </source>
</evidence>
<keyword evidence="2" id="KW-1185">Reference proteome</keyword>
<proteinExistence type="predicted"/>
<gene>
    <name evidence="1" type="ORF">TNCT_108041</name>
</gene>
<reference evidence="1" key="1">
    <citation type="submission" date="2020-07" db="EMBL/GenBank/DDBJ databases">
        <title>Multicomponent nature underlies the extraordinary mechanical properties of spider dragline silk.</title>
        <authorList>
            <person name="Kono N."/>
            <person name="Nakamura H."/>
            <person name="Mori M."/>
            <person name="Yoshida Y."/>
            <person name="Ohtoshi R."/>
            <person name="Malay A.D."/>
            <person name="Moran D.A.P."/>
            <person name="Tomita M."/>
            <person name="Numata K."/>
            <person name="Arakawa K."/>
        </authorList>
    </citation>
    <scope>NUCLEOTIDE SEQUENCE</scope>
</reference>